<evidence type="ECO:0000313" key="8">
    <source>
        <dbReference type="Proteomes" id="UP001597511"/>
    </source>
</evidence>
<evidence type="ECO:0000256" key="2">
    <source>
        <dbReference type="ARBA" id="ARBA00022801"/>
    </source>
</evidence>
<dbReference type="PANTHER" id="PTHR43678">
    <property type="entry name" value="PUTATIVE (AFU_ORTHOLOGUE AFUA_2G00640)-RELATED"/>
    <property type="match status" value="1"/>
</dbReference>
<evidence type="ECO:0000259" key="6">
    <source>
        <dbReference type="Pfam" id="PF02838"/>
    </source>
</evidence>
<dbReference type="CDD" id="cd06564">
    <property type="entry name" value="GH20_DspB_LnbB-like"/>
    <property type="match status" value="1"/>
</dbReference>
<evidence type="ECO:0000259" key="5">
    <source>
        <dbReference type="Pfam" id="PF00728"/>
    </source>
</evidence>
<organism evidence="7 8">
    <name type="scientific">Terrimonas rubra</name>
    <dbReference type="NCBI Taxonomy" id="1035890"/>
    <lineage>
        <taxon>Bacteria</taxon>
        <taxon>Pseudomonadati</taxon>
        <taxon>Bacteroidota</taxon>
        <taxon>Chitinophagia</taxon>
        <taxon>Chitinophagales</taxon>
        <taxon>Chitinophagaceae</taxon>
        <taxon>Terrimonas</taxon>
    </lineage>
</organism>
<dbReference type="SUPFAM" id="SSF51445">
    <property type="entry name" value="(Trans)glycosidases"/>
    <property type="match status" value="1"/>
</dbReference>
<feature type="domain" description="Beta-hexosaminidase bacterial type N-terminal" evidence="6">
    <location>
        <begin position="30"/>
        <end position="156"/>
    </location>
</feature>
<evidence type="ECO:0000313" key="7">
    <source>
        <dbReference type="EMBL" id="MFD2921258.1"/>
    </source>
</evidence>
<dbReference type="InterPro" id="IPR029018">
    <property type="entry name" value="Hex-like_dom2"/>
</dbReference>
<evidence type="ECO:0000256" key="3">
    <source>
        <dbReference type="ARBA" id="ARBA00023295"/>
    </source>
</evidence>
<dbReference type="Pfam" id="PF00728">
    <property type="entry name" value="Glyco_hydro_20"/>
    <property type="match status" value="1"/>
</dbReference>
<comment type="caution">
    <text evidence="7">The sequence shown here is derived from an EMBL/GenBank/DDBJ whole genome shotgun (WGS) entry which is preliminary data.</text>
</comment>
<dbReference type="Pfam" id="PF02838">
    <property type="entry name" value="Glyco_hydro_20b"/>
    <property type="match status" value="1"/>
</dbReference>
<dbReference type="EMBL" id="JBHUOZ010000003">
    <property type="protein sequence ID" value="MFD2921258.1"/>
    <property type="molecule type" value="Genomic_DNA"/>
</dbReference>
<accession>A0ABW6AAM1</accession>
<evidence type="ECO:0000256" key="1">
    <source>
        <dbReference type="ARBA" id="ARBA00006285"/>
    </source>
</evidence>
<dbReference type="InterPro" id="IPR017853">
    <property type="entry name" value="GH"/>
</dbReference>
<dbReference type="SUPFAM" id="SSF55545">
    <property type="entry name" value="beta-N-acetylhexosaminidase-like domain"/>
    <property type="match status" value="1"/>
</dbReference>
<dbReference type="InterPro" id="IPR015882">
    <property type="entry name" value="HEX_bac_N"/>
</dbReference>
<dbReference type="SUPFAM" id="SSF49899">
    <property type="entry name" value="Concanavalin A-like lectins/glucanases"/>
    <property type="match status" value="1"/>
</dbReference>
<feature type="domain" description="Glycoside hydrolase family 20 catalytic" evidence="5">
    <location>
        <begin position="160"/>
        <end position="476"/>
    </location>
</feature>
<dbReference type="PRINTS" id="PR00738">
    <property type="entry name" value="GLHYDRLASE20"/>
</dbReference>
<keyword evidence="8" id="KW-1185">Reference proteome</keyword>
<dbReference type="InterPro" id="IPR015883">
    <property type="entry name" value="Glyco_hydro_20_cat"/>
</dbReference>
<comment type="similarity">
    <text evidence="1">Belongs to the glycosyl hydrolase 20 family.</text>
</comment>
<protein>
    <submittedName>
        <fullName evidence="7">Family 20 glycosylhydrolase</fullName>
    </submittedName>
</protein>
<sequence>MIVLRLFFLCCIVSLPVCLFAQPATVNPKPFVIPALQSWQGSQGSFVLGNKTRLVANTAQQKQLLPVANLFARDLAATTQFKPVVSPLTPKAGDIYMQLLTNDTTLGAEGYTISIDEFITIKANTTKGIVWGTRTLLQILEQDITHTHIPKGRIKDVPQYAVRGFVLDAGRKFFPLQFLRDYVKLMSYYKMNDFHIHLNDNGFKDFFGNNWDSTYAAFRLESSTYPGLTAKDGSYTKKEFKALQEEARLYGVNIIPEIDVPAHSLAFTRLFPEIGSKQYGMDHLDLENPKTYEVIDNVFKEYLQGPDPVFSGETVHIGTDEYAKKEAEQFRKFTDHYIRLVESYGKKVRLWGALTHAAGSTPVKSEGVTMNAWYNGYADPKEMIAQGYDLISTPDGWLYIVPAAGYYYDYLNLKKLYREWTPNMIGNQTFDPKHPQVKGGAFAVWNDHPGNGITAKDVHHRAFPAMQVLAHKMWAGADTVLKYDQFHQQADRIGEGPLLNVMGRYRLKDALLLDYDFTKASTQQTVNKLVKNKATINKNGLNLTGGTSYIQTPFTGIGYDYTVSFTIKADAGNKAGTTIFSSDDAVVKLMQQQTGKLGFSREGYDYYFNYTVQPGVWTKIVITGNHKGTSLYVNGQLVEKLEGAVKTFPNIDKKNAKVQTLFFPLQYIGAKTNAFKGSIQKLQVFNKILSPQEITGL</sequence>
<dbReference type="Gene3D" id="3.30.379.10">
    <property type="entry name" value="Chitobiase/beta-hexosaminidase domain 2-like"/>
    <property type="match status" value="1"/>
</dbReference>
<evidence type="ECO:0000256" key="4">
    <source>
        <dbReference type="SAM" id="SignalP"/>
    </source>
</evidence>
<dbReference type="Gene3D" id="2.60.120.200">
    <property type="match status" value="1"/>
</dbReference>
<feature type="chain" id="PRO_5045616122" evidence="4">
    <location>
        <begin position="22"/>
        <end position="697"/>
    </location>
</feature>
<dbReference type="Proteomes" id="UP001597511">
    <property type="component" value="Unassembled WGS sequence"/>
</dbReference>
<keyword evidence="3" id="KW-0326">Glycosidase</keyword>
<keyword evidence="2" id="KW-0378">Hydrolase</keyword>
<dbReference type="InterPro" id="IPR013320">
    <property type="entry name" value="ConA-like_dom_sf"/>
</dbReference>
<dbReference type="InterPro" id="IPR025705">
    <property type="entry name" value="Beta_hexosaminidase_sua/sub"/>
</dbReference>
<feature type="signal peptide" evidence="4">
    <location>
        <begin position="1"/>
        <end position="21"/>
    </location>
</feature>
<name>A0ABW6AAM1_9BACT</name>
<dbReference type="InterPro" id="IPR052764">
    <property type="entry name" value="GH20_Enzymes"/>
</dbReference>
<dbReference type="Gene3D" id="3.20.20.80">
    <property type="entry name" value="Glycosidases"/>
    <property type="match status" value="1"/>
</dbReference>
<dbReference type="RefSeq" id="WP_386101207.1">
    <property type="nucleotide sequence ID" value="NZ_JBHUOZ010000003.1"/>
</dbReference>
<keyword evidence="4" id="KW-0732">Signal</keyword>
<reference evidence="8" key="1">
    <citation type="journal article" date="2019" name="Int. J. Syst. Evol. Microbiol.">
        <title>The Global Catalogue of Microorganisms (GCM) 10K type strain sequencing project: providing services to taxonomists for standard genome sequencing and annotation.</title>
        <authorList>
            <consortium name="The Broad Institute Genomics Platform"/>
            <consortium name="The Broad Institute Genome Sequencing Center for Infectious Disease"/>
            <person name="Wu L."/>
            <person name="Ma J."/>
        </authorList>
    </citation>
    <scope>NUCLEOTIDE SEQUENCE [LARGE SCALE GENOMIC DNA]</scope>
    <source>
        <strain evidence="8">KCTC 23299</strain>
    </source>
</reference>
<dbReference type="PANTHER" id="PTHR43678:SF1">
    <property type="entry name" value="BETA-N-ACETYLHEXOSAMINIDASE"/>
    <property type="match status" value="1"/>
</dbReference>
<gene>
    <name evidence="7" type="ORF">ACFS6H_16145</name>
</gene>
<dbReference type="Pfam" id="PF13385">
    <property type="entry name" value="Laminin_G_3"/>
    <property type="match status" value="1"/>
</dbReference>
<proteinExistence type="inferred from homology"/>